<protein>
    <submittedName>
        <fullName evidence="6">Putative sorting nexin</fullName>
    </submittedName>
</protein>
<dbReference type="InterPro" id="IPR016137">
    <property type="entry name" value="RGS"/>
</dbReference>
<comment type="similarity">
    <text evidence="1">Belongs to the sorting nexin family.</text>
</comment>
<dbReference type="SUPFAM" id="SSF64268">
    <property type="entry name" value="PX domain"/>
    <property type="match status" value="1"/>
</dbReference>
<dbReference type="EMBL" id="GEFH01002558">
    <property type="protein sequence ID" value="JAP66023.1"/>
    <property type="molecule type" value="mRNA"/>
</dbReference>
<dbReference type="Pfam" id="PF00787">
    <property type="entry name" value="PX"/>
    <property type="match status" value="1"/>
</dbReference>
<dbReference type="GO" id="GO:0005769">
    <property type="term" value="C:early endosome"/>
    <property type="evidence" value="ECO:0007669"/>
    <property type="project" value="TreeGrafter"/>
</dbReference>
<keyword evidence="2" id="KW-1133">Transmembrane helix</keyword>
<feature type="domain" description="RGS" evidence="3">
    <location>
        <begin position="421"/>
        <end position="554"/>
    </location>
</feature>
<sequence>PCVVVCSISAVNYDVFPLASPGRKQSDEFRNVGRATLNMSLGALGWVGLAILLFWSSFGFWACFLLPLCIFVTILGIVFMGYLMEYQQQLEPSYDPVPPHIPENHCIKGLPQITTAILKPPKKSRCVRYLTGHPAIDDPLSEVLNYILRDYVYNWYLDLSNDEAFTDHIRDLVHQVIVNLSMRAKGVDWVQYLTIQLVDDFASHLRLFRQAQSRLKHNKKDDDFGGKAPDLLTLFFSLETTMERSMCRDLVCISKEREMEYLQQVGEVLLYLVLPPEDFQNKVMRIFLRELLVNTVLLPVIDLVSDPDYVNQTIVWMCSNNIPTSDEFLTILKCTDNISELEAVKEIVLQEIAIQRSKDTGGNDDTVIKKQLNSLHYVKKVVENRLQRLYDGSLDTDSTGLPSQIDWKKLTAPGVELFQLPFDVVLANNIALSYFMEYMTSIGAQKYISFYLHAEGFKVSAEQLLSQAHTEDRNTNLESLREAAANIYDTYISETATSRINIDEVLAKKLLRKLRVETPDEFWFDDIQQKVAQIMQEDQHFPSFMKSEGYIKLLAELDLLKDFGSKSDEEDSFSGAKSAGSGDDCGSLNSLEQEEEPIEFLNKEIPSAPPDAADPAANNRTSECLLIANIYNTGIVRESNTTYALYAISVTRRELLSTEERWCVFRRYSDFDDFHILVLEKFPKLSKLPFPGKKTFNNLSRQFLEQRRSQLNEFLQQILQPDILTANPGLRDMVLHFLEPGTYEKGKKQFARTMGSLVNPLKSSVRNMGSMVKNAPESLLDGLRDSIVKVLRSRPAASPVDVVIQGSEKVGAGIDIETQDNIPLRIMLLLMDEVFDLKSKNQWLRRRIVVILRQIVKATFGDTINRKIVDYVEWMASTEKIAEYITAFKDALWPNGFPAEARPERDQNTKMRTRVAAKMIMLCSLTDELKHIIGSDTTRRGMLCVFEMFQHAALNRRLTYVLLEGFLATLFPNNRFTELFRKMHAESPTISTTSLSSTSSRDVISIGARRIEVR</sequence>
<evidence type="ECO:0000256" key="2">
    <source>
        <dbReference type="SAM" id="Phobius"/>
    </source>
</evidence>
<dbReference type="GO" id="GO:0035091">
    <property type="term" value="F:phosphatidylinositol binding"/>
    <property type="evidence" value="ECO:0007669"/>
    <property type="project" value="InterPro"/>
</dbReference>
<keyword evidence="2" id="KW-0472">Membrane</keyword>
<evidence type="ECO:0000259" key="3">
    <source>
        <dbReference type="PROSITE" id="PS50132"/>
    </source>
</evidence>
<dbReference type="Pfam" id="PF02194">
    <property type="entry name" value="PXA"/>
    <property type="match status" value="1"/>
</dbReference>
<feature type="non-terminal residue" evidence="6">
    <location>
        <position position="1"/>
    </location>
</feature>
<dbReference type="InterPro" id="IPR003114">
    <property type="entry name" value="Phox_assoc"/>
</dbReference>
<dbReference type="Pfam" id="PF08628">
    <property type="entry name" value="Nexin_C"/>
    <property type="match status" value="1"/>
</dbReference>
<feature type="transmembrane region" description="Helical" evidence="2">
    <location>
        <begin position="35"/>
        <end position="55"/>
    </location>
</feature>
<feature type="transmembrane region" description="Helical" evidence="2">
    <location>
        <begin position="62"/>
        <end position="84"/>
    </location>
</feature>
<proteinExistence type="evidence at transcript level"/>
<dbReference type="InterPro" id="IPR001683">
    <property type="entry name" value="PX_dom"/>
</dbReference>
<dbReference type="InterPro" id="IPR036871">
    <property type="entry name" value="PX_dom_sf"/>
</dbReference>
<dbReference type="Gene3D" id="3.30.1520.10">
    <property type="entry name" value="Phox-like domain"/>
    <property type="match status" value="1"/>
</dbReference>
<name>A0A131XFU5_9ACAR</name>
<dbReference type="InterPro" id="IPR044926">
    <property type="entry name" value="RGS_subdomain_2"/>
</dbReference>
<evidence type="ECO:0000259" key="4">
    <source>
        <dbReference type="PROSITE" id="PS50195"/>
    </source>
</evidence>
<feature type="domain" description="PX" evidence="4">
    <location>
        <begin position="624"/>
        <end position="745"/>
    </location>
</feature>
<feature type="domain" description="PXA" evidence="5">
    <location>
        <begin position="133"/>
        <end position="322"/>
    </location>
</feature>
<dbReference type="PANTHER" id="PTHR22775">
    <property type="entry name" value="SORTING NEXIN"/>
    <property type="match status" value="1"/>
</dbReference>
<dbReference type="InterPro" id="IPR013937">
    <property type="entry name" value="Sorting_nexin_C"/>
</dbReference>
<dbReference type="InterPro" id="IPR036305">
    <property type="entry name" value="RGS_sf"/>
</dbReference>
<dbReference type="SMART" id="SM00312">
    <property type="entry name" value="PX"/>
    <property type="match status" value="1"/>
</dbReference>
<dbReference type="PANTHER" id="PTHR22775:SF3">
    <property type="entry name" value="SORTING NEXIN-13"/>
    <property type="match status" value="1"/>
</dbReference>
<dbReference type="Gene3D" id="1.10.167.10">
    <property type="entry name" value="Regulator of G-protein Signalling 4, domain 2"/>
    <property type="match status" value="1"/>
</dbReference>
<evidence type="ECO:0000313" key="6">
    <source>
        <dbReference type="EMBL" id="JAP66023.1"/>
    </source>
</evidence>
<keyword evidence="2" id="KW-0812">Transmembrane</keyword>
<dbReference type="SMART" id="SM00315">
    <property type="entry name" value="RGS"/>
    <property type="match status" value="1"/>
</dbReference>
<reference evidence="6" key="1">
    <citation type="journal article" date="2017" name="Ticks Tick Borne Dis.">
        <title>An insight into the sialome of Hyalomma excavatum.</title>
        <authorList>
            <person name="Ribeiro J.M."/>
            <person name="Slovak M."/>
            <person name="Francischetti I.M."/>
        </authorList>
    </citation>
    <scope>NUCLEOTIDE SEQUENCE</scope>
    <source>
        <strain evidence="6">Samish</strain>
        <tissue evidence="6">Salivary glands</tissue>
    </source>
</reference>
<dbReference type="InterPro" id="IPR037437">
    <property type="entry name" value="SNX13_PX"/>
</dbReference>
<dbReference type="PROSITE" id="PS50132">
    <property type="entry name" value="RGS"/>
    <property type="match status" value="1"/>
</dbReference>
<dbReference type="SMART" id="SM00313">
    <property type="entry name" value="PXA"/>
    <property type="match status" value="1"/>
</dbReference>
<dbReference type="Pfam" id="PF00615">
    <property type="entry name" value="RGS"/>
    <property type="match status" value="1"/>
</dbReference>
<accession>A0A131XFU5</accession>
<evidence type="ECO:0000256" key="1">
    <source>
        <dbReference type="ARBA" id="ARBA00010883"/>
    </source>
</evidence>
<dbReference type="CDD" id="cd06873">
    <property type="entry name" value="PX_SNX13"/>
    <property type="match status" value="1"/>
</dbReference>
<dbReference type="AlphaFoldDB" id="A0A131XFU5"/>
<evidence type="ECO:0000259" key="5">
    <source>
        <dbReference type="PROSITE" id="PS51207"/>
    </source>
</evidence>
<dbReference type="PROSITE" id="PS51207">
    <property type="entry name" value="PXA"/>
    <property type="match status" value="1"/>
</dbReference>
<dbReference type="SUPFAM" id="SSF48097">
    <property type="entry name" value="Regulator of G-protein signaling, RGS"/>
    <property type="match status" value="1"/>
</dbReference>
<organism evidence="6">
    <name type="scientific">Hyalomma excavatum</name>
    <dbReference type="NCBI Taxonomy" id="257692"/>
    <lineage>
        <taxon>Eukaryota</taxon>
        <taxon>Metazoa</taxon>
        <taxon>Ecdysozoa</taxon>
        <taxon>Arthropoda</taxon>
        <taxon>Chelicerata</taxon>
        <taxon>Arachnida</taxon>
        <taxon>Acari</taxon>
        <taxon>Parasitiformes</taxon>
        <taxon>Ixodida</taxon>
        <taxon>Ixodoidea</taxon>
        <taxon>Ixodidae</taxon>
        <taxon>Hyalomminae</taxon>
        <taxon>Hyalomma</taxon>
    </lineage>
</organism>
<dbReference type="PROSITE" id="PS50195">
    <property type="entry name" value="PX"/>
    <property type="match status" value="1"/>
</dbReference>